<feature type="transmembrane region" description="Helical" evidence="2">
    <location>
        <begin position="176"/>
        <end position="194"/>
    </location>
</feature>
<feature type="transmembrane region" description="Helical" evidence="2">
    <location>
        <begin position="135"/>
        <end position="156"/>
    </location>
</feature>
<dbReference type="EMBL" id="JAPDDR010000002">
    <property type="protein sequence ID" value="MCW1912593.1"/>
    <property type="molecule type" value="Genomic_DNA"/>
</dbReference>
<keyword evidence="2" id="KW-1133">Transmembrane helix</keyword>
<feature type="transmembrane region" description="Helical" evidence="2">
    <location>
        <begin position="103"/>
        <end position="123"/>
    </location>
</feature>
<accession>A0ABT3FYD3</accession>
<feature type="region of interest" description="Disordered" evidence="1">
    <location>
        <begin position="1"/>
        <end position="26"/>
    </location>
</feature>
<sequence>MHDDPDLNPYSPPAAASGAAAPSEGTGPLKDPRLLGRLATFSAGALFVVRLLIHVFPNAEVVELLEKIQTVSSVTTMVLYLWWLARCAKNTAVIDRRNQTGPVWAVFCHFVPVANWFSPCLVLRRIAITTFKHRAAAGIGYIVIAWWFLLVSAIILEGIEPQAGEPIMSAAYLAPWGSLGAQALAFACFAYLLARIGSAQAAFRWPDLPESDRPGFVRWSGPRSAPRMLPNAKVTRIPPRREPASQPRRLAPPPRTQPGDVNEA</sequence>
<feature type="compositionally biased region" description="Low complexity" evidence="1">
    <location>
        <begin position="13"/>
        <end position="23"/>
    </location>
</feature>
<dbReference type="InterPro" id="IPR025565">
    <property type="entry name" value="DUF4328"/>
</dbReference>
<evidence type="ECO:0000259" key="3">
    <source>
        <dbReference type="Pfam" id="PF14219"/>
    </source>
</evidence>
<evidence type="ECO:0000256" key="1">
    <source>
        <dbReference type="SAM" id="MobiDB-lite"/>
    </source>
</evidence>
<comment type="caution">
    <text evidence="4">The sequence shown here is derived from an EMBL/GenBank/DDBJ whole genome shotgun (WGS) entry which is preliminary data.</text>
</comment>
<evidence type="ECO:0000256" key="2">
    <source>
        <dbReference type="SAM" id="Phobius"/>
    </source>
</evidence>
<keyword evidence="2" id="KW-0472">Membrane</keyword>
<feature type="domain" description="DUF4328" evidence="3">
    <location>
        <begin position="61"/>
        <end position="156"/>
    </location>
</feature>
<organism evidence="4 5">
    <name type="scientific">Luteolibacter rhizosphaerae</name>
    <dbReference type="NCBI Taxonomy" id="2989719"/>
    <lineage>
        <taxon>Bacteria</taxon>
        <taxon>Pseudomonadati</taxon>
        <taxon>Verrucomicrobiota</taxon>
        <taxon>Verrucomicrobiia</taxon>
        <taxon>Verrucomicrobiales</taxon>
        <taxon>Verrucomicrobiaceae</taxon>
        <taxon>Luteolibacter</taxon>
    </lineage>
</organism>
<protein>
    <submittedName>
        <fullName evidence="4">DUF4328 domain-containing protein</fullName>
    </submittedName>
</protein>
<evidence type="ECO:0000313" key="5">
    <source>
        <dbReference type="Proteomes" id="UP001165653"/>
    </source>
</evidence>
<proteinExistence type="predicted"/>
<reference evidence="4" key="1">
    <citation type="submission" date="2022-10" db="EMBL/GenBank/DDBJ databases">
        <title>Luteolibacter sp. GHJ8, whole genome shotgun sequencing project.</title>
        <authorList>
            <person name="Zhao G."/>
            <person name="Shen L."/>
        </authorList>
    </citation>
    <scope>NUCLEOTIDE SEQUENCE</scope>
    <source>
        <strain evidence="4">GHJ8</strain>
    </source>
</reference>
<dbReference type="Proteomes" id="UP001165653">
    <property type="component" value="Unassembled WGS sequence"/>
</dbReference>
<feature type="region of interest" description="Disordered" evidence="1">
    <location>
        <begin position="220"/>
        <end position="264"/>
    </location>
</feature>
<evidence type="ECO:0000313" key="4">
    <source>
        <dbReference type="EMBL" id="MCW1912593.1"/>
    </source>
</evidence>
<keyword evidence="5" id="KW-1185">Reference proteome</keyword>
<feature type="transmembrane region" description="Helical" evidence="2">
    <location>
        <begin position="64"/>
        <end position="83"/>
    </location>
</feature>
<dbReference type="Pfam" id="PF14219">
    <property type="entry name" value="DUF4328"/>
    <property type="match status" value="1"/>
</dbReference>
<gene>
    <name evidence="4" type="ORF">OJ996_03340</name>
</gene>
<keyword evidence="2" id="KW-0812">Transmembrane</keyword>
<feature type="transmembrane region" description="Helical" evidence="2">
    <location>
        <begin position="34"/>
        <end position="52"/>
    </location>
</feature>
<name>A0ABT3FYD3_9BACT</name>